<gene>
    <name evidence="14" type="ORF">HS088_TW18G00388</name>
</gene>
<dbReference type="UniPathway" id="UPA00545">
    <property type="reaction ID" value="UER00823"/>
</dbReference>
<keyword evidence="12" id="KW-0961">Cell wall biogenesis/degradation</keyword>
<organism evidence="14 15">
    <name type="scientific">Tripterygium wilfordii</name>
    <name type="common">Thunder God vine</name>
    <dbReference type="NCBI Taxonomy" id="458696"/>
    <lineage>
        <taxon>Eukaryota</taxon>
        <taxon>Viridiplantae</taxon>
        <taxon>Streptophyta</taxon>
        <taxon>Embryophyta</taxon>
        <taxon>Tracheophyta</taxon>
        <taxon>Spermatophyta</taxon>
        <taxon>Magnoliopsida</taxon>
        <taxon>eudicotyledons</taxon>
        <taxon>Gunneridae</taxon>
        <taxon>Pentapetalae</taxon>
        <taxon>rosids</taxon>
        <taxon>fabids</taxon>
        <taxon>Celastrales</taxon>
        <taxon>Celastraceae</taxon>
        <taxon>Tripterygium</taxon>
    </lineage>
</organism>
<evidence type="ECO:0000256" key="7">
    <source>
        <dbReference type="ARBA" id="ARBA00023085"/>
    </source>
</evidence>
<evidence type="ECO:0000256" key="1">
    <source>
        <dbReference type="ARBA" id="ARBA00004191"/>
    </source>
</evidence>
<sequence>MYSFLKWYLSLSIVLLMGFQSGLVLANGEEWNRNIKCPRKGGRRRTVDCKSILVDQSGHGNFSSIQSAIDSVQPYNKYWTCIYIKAGTYREKVQIPFDKPYISLKGEGKKLTKIVWDGHESLGQSATFASFADNIVVRRISMVNSYNSPGSNNPRAPAVAALIAGDKSSFYGCGFSGLQDTLWDVQGRHYFKKCSIHGAVDFIFGNGQSIYERCRIQVLGNELQMGLPGYITAQGRTDPNDADGFVFKECEIIGSGSAYLGRAWREYARVLFYNSNFTNVIQPQGWDAWNFAGHEDQLTFVEYGNFGPGSASFDRVKWLKRLDWNAMIQLISITFIDNENWVVNQPS</sequence>
<dbReference type="GO" id="GO:0030599">
    <property type="term" value="F:pectinesterase activity"/>
    <property type="evidence" value="ECO:0007669"/>
    <property type="project" value="UniProtKB-UniRule"/>
</dbReference>
<protein>
    <recommendedName>
        <fullName evidence="4 12">Pectinesterase</fullName>
        <ecNumber evidence="4 12">3.1.1.11</ecNumber>
    </recommendedName>
</protein>
<dbReference type="EC" id="3.1.1.11" evidence="4 12"/>
<dbReference type="PROSITE" id="PS00800">
    <property type="entry name" value="PECTINESTERASE_1"/>
    <property type="match status" value="1"/>
</dbReference>
<dbReference type="Pfam" id="PF01095">
    <property type="entry name" value="Pectinesterase"/>
    <property type="match status" value="1"/>
</dbReference>
<dbReference type="InterPro" id="IPR000070">
    <property type="entry name" value="Pectinesterase_cat"/>
</dbReference>
<dbReference type="InParanoid" id="A0A7J7CC05"/>
<comment type="pathway">
    <text evidence="2 12">Glycan metabolism; pectin degradation; 2-dehydro-3-deoxy-D-gluconate from pectin: step 1/5.</text>
</comment>
<dbReference type="FunCoup" id="A0A7J7CC05">
    <property type="interactions" value="44"/>
</dbReference>
<dbReference type="InterPro" id="IPR012334">
    <property type="entry name" value="Pectin_lyas_fold"/>
</dbReference>
<keyword evidence="7 12" id="KW-0063">Aspartyl esterase</keyword>
<evidence type="ECO:0000256" key="5">
    <source>
        <dbReference type="ARBA" id="ARBA00022512"/>
    </source>
</evidence>
<dbReference type="Gene3D" id="2.160.20.10">
    <property type="entry name" value="Single-stranded right-handed beta-helix, Pectin lyase-like"/>
    <property type="match status" value="1"/>
</dbReference>
<comment type="catalytic activity">
    <reaction evidence="9 12">
        <text>[(1-&gt;4)-alpha-D-galacturonosyl methyl ester](n) + n H2O = [(1-&gt;4)-alpha-D-galacturonosyl](n) + n methanol + n H(+)</text>
        <dbReference type="Rhea" id="RHEA:22380"/>
        <dbReference type="Rhea" id="RHEA-COMP:14570"/>
        <dbReference type="Rhea" id="RHEA-COMP:14573"/>
        <dbReference type="ChEBI" id="CHEBI:15377"/>
        <dbReference type="ChEBI" id="CHEBI:15378"/>
        <dbReference type="ChEBI" id="CHEBI:17790"/>
        <dbReference type="ChEBI" id="CHEBI:140522"/>
        <dbReference type="ChEBI" id="CHEBI:140523"/>
        <dbReference type="EC" id="3.1.1.11"/>
    </reaction>
</comment>
<keyword evidence="6 12" id="KW-0378">Hydrolase</keyword>
<comment type="similarity">
    <text evidence="3">Belongs to the pectinesterase family.</text>
</comment>
<dbReference type="AlphaFoldDB" id="A0A7J7CC05"/>
<dbReference type="FunFam" id="2.160.20.10:FF:000013">
    <property type="entry name" value="Pectinesterase"/>
    <property type="match status" value="1"/>
</dbReference>
<comment type="caution">
    <text evidence="14">The sequence shown here is derived from an EMBL/GenBank/DDBJ whole genome shotgun (WGS) entry which is preliminary data.</text>
</comment>
<comment type="subcellular location">
    <subcellularLocation>
        <location evidence="1 12">Secreted</location>
        <location evidence="1 12">Cell wall</location>
    </subcellularLocation>
</comment>
<evidence type="ECO:0000256" key="10">
    <source>
        <dbReference type="ARBA" id="ARBA00057335"/>
    </source>
</evidence>
<accession>A0A7J7CC05</accession>
<evidence type="ECO:0000256" key="3">
    <source>
        <dbReference type="ARBA" id="ARBA00008891"/>
    </source>
</evidence>
<dbReference type="SUPFAM" id="SSF51126">
    <property type="entry name" value="Pectin lyase-like"/>
    <property type="match status" value="1"/>
</dbReference>
<dbReference type="EMBL" id="JAAARO010000018">
    <property type="protein sequence ID" value="KAF5731704.1"/>
    <property type="molecule type" value="Genomic_DNA"/>
</dbReference>
<keyword evidence="8" id="KW-0325">Glycoprotein</keyword>
<dbReference type="GO" id="GO:0042545">
    <property type="term" value="P:cell wall modification"/>
    <property type="evidence" value="ECO:0007669"/>
    <property type="project" value="UniProtKB-UniRule"/>
</dbReference>
<dbReference type="InterPro" id="IPR033131">
    <property type="entry name" value="Pectinesterase_Asp_AS"/>
</dbReference>
<keyword evidence="15" id="KW-1185">Reference proteome</keyword>
<name>A0A7J7CC05_TRIWF</name>
<reference evidence="14 15" key="1">
    <citation type="journal article" date="2020" name="Nat. Commun.">
        <title>Genome of Tripterygium wilfordii and identification of cytochrome P450 involved in triptolide biosynthesis.</title>
        <authorList>
            <person name="Tu L."/>
            <person name="Su P."/>
            <person name="Zhang Z."/>
            <person name="Gao L."/>
            <person name="Wang J."/>
            <person name="Hu T."/>
            <person name="Zhou J."/>
            <person name="Zhang Y."/>
            <person name="Zhao Y."/>
            <person name="Liu Y."/>
            <person name="Song Y."/>
            <person name="Tong Y."/>
            <person name="Lu Y."/>
            <person name="Yang J."/>
            <person name="Xu C."/>
            <person name="Jia M."/>
            <person name="Peters R.J."/>
            <person name="Huang L."/>
            <person name="Gao W."/>
        </authorList>
    </citation>
    <scope>NUCLEOTIDE SEQUENCE [LARGE SCALE GENOMIC DNA]</scope>
    <source>
        <strain evidence="15">cv. XIE 37</strain>
        <tissue evidence="14">Leaf</tissue>
    </source>
</reference>
<feature type="active site" evidence="11">
    <location>
        <position position="201"/>
    </location>
</feature>
<keyword evidence="12" id="KW-0964">Secreted</keyword>
<comment type="function">
    <text evidence="10 12">Acts in the modification of cell walls via demethylesterification of cell wall pectin.</text>
</comment>
<evidence type="ECO:0000256" key="12">
    <source>
        <dbReference type="RuleBase" id="RU000589"/>
    </source>
</evidence>
<keyword evidence="5 12" id="KW-0134">Cell wall</keyword>
<feature type="domain" description="Pectinesterase catalytic" evidence="13">
    <location>
        <begin position="52"/>
        <end position="319"/>
    </location>
</feature>
<evidence type="ECO:0000313" key="15">
    <source>
        <dbReference type="Proteomes" id="UP000593562"/>
    </source>
</evidence>
<feature type="signal peptide" evidence="12">
    <location>
        <begin position="1"/>
        <end position="26"/>
    </location>
</feature>
<dbReference type="InterPro" id="IPR011050">
    <property type="entry name" value="Pectin_lyase_fold/virulence"/>
</dbReference>
<evidence type="ECO:0000256" key="8">
    <source>
        <dbReference type="ARBA" id="ARBA00023180"/>
    </source>
</evidence>
<dbReference type="PROSITE" id="PS00503">
    <property type="entry name" value="PECTINESTERASE_2"/>
    <property type="match status" value="1"/>
</dbReference>
<evidence type="ECO:0000256" key="11">
    <source>
        <dbReference type="PROSITE-ProRule" id="PRU10040"/>
    </source>
</evidence>
<dbReference type="PANTHER" id="PTHR31321:SF76">
    <property type="entry name" value="PECTINESTERASE 10-RELATED"/>
    <property type="match status" value="1"/>
</dbReference>
<evidence type="ECO:0000256" key="9">
    <source>
        <dbReference type="ARBA" id="ARBA00047928"/>
    </source>
</evidence>
<dbReference type="GO" id="GO:0045490">
    <property type="term" value="P:pectin catabolic process"/>
    <property type="evidence" value="ECO:0007669"/>
    <property type="project" value="UniProtKB-UniRule"/>
</dbReference>
<evidence type="ECO:0000256" key="4">
    <source>
        <dbReference type="ARBA" id="ARBA00013229"/>
    </source>
</evidence>
<keyword evidence="12" id="KW-0732">Signal</keyword>
<proteinExistence type="inferred from homology"/>
<evidence type="ECO:0000259" key="13">
    <source>
        <dbReference type="Pfam" id="PF01095"/>
    </source>
</evidence>
<evidence type="ECO:0000256" key="2">
    <source>
        <dbReference type="ARBA" id="ARBA00005184"/>
    </source>
</evidence>
<dbReference type="InterPro" id="IPR018040">
    <property type="entry name" value="Pectinesterase_Tyr_AS"/>
</dbReference>
<feature type="chain" id="PRO_5029931144" description="Pectinesterase" evidence="12">
    <location>
        <begin position="27"/>
        <end position="347"/>
    </location>
</feature>
<evidence type="ECO:0000313" key="14">
    <source>
        <dbReference type="EMBL" id="KAF5731704.1"/>
    </source>
</evidence>
<evidence type="ECO:0000256" key="6">
    <source>
        <dbReference type="ARBA" id="ARBA00022801"/>
    </source>
</evidence>
<dbReference type="Proteomes" id="UP000593562">
    <property type="component" value="Unassembled WGS sequence"/>
</dbReference>
<dbReference type="PANTHER" id="PTHR31321">
    <property type="entry name" value="ACYL-COA THIOESTER HYDROLASE YBHC-RELATED"/>
    <property type="match status" value="1"/>
</dbReference>